<dbReference type="Pfam" id="PF00155">
    <property type="entry name" value="Aminotran_1_2"/>
    <property type="match status" value="1"/>
</dbReference>
<comment type="caution">
    <text evidence="7">The sequence shown here is derived from an EMBL/GenBank/DDBJ whole genome shotgun (WGS) entry which is preliminary data.</text>
</comment>
<dbReference type="InterPro" id="IPR004839">
    <property type="entry name" value="Aminotransferase_I/II_large"/>
</dbReference>
<dbReference type="EMBL" id="JBGOSP010000035">
    <property type="protein sequence ID" value="MFA3842259.1"/>
    <property type="molecule type" value="Genomic_DNA"/>
</dbReference>
<dbReference type="InterPro" id="IPR005861">
    <property type="entry name" value="HisP_aminotrans"/>
</dbReference>
<gene>
    <name evidence="7" type="primary">hisC</name>
    <name evidence="7" type="ORF">ACEG43_39750</name>
</gene>
<dbReference type="PANTHER" id="PTHR43643:SF3">
    <property type="entry name" value="HISTIDINOL-PHOSPHATE AMINOTRANSFERASE"/>
    <property type="match status" value="1"/>
</dbReference>
<dbReference type="InterPro" id="IPR015421">
    <property type="entry name" value="PyrdxlP-dep_Trfase_major"/>
</dbReference>
<dbReference type="PANTHER" id="PTHR43643">
    <property type="entry name" value="HISTIDINOL-PHOSPHATE AMINOTRANSFERASE 2"/>
    <property type="match status" value="1"/>
</dbReference>
<dbReference type="InterPro" id="IPR050106">
    <property type="entry name" value="HistidinolP_aminotransfase"/>
</dbReference>
<dbReference type="Proteomes" id="UP001571476">
    <property type="component" value="Unassembled WGS sequence"/>
</dbReference>
<keyword evidence="4 7" id="KW-0808">Transferase</keyword>
<evidence type="ECO:0000256" key="2">
    <source>
        <dbReference type="ARBA" id="ARBA00011738"/>
    </source>
</evidence>
<accession>A0ABV4SUZ0</accession>
<name>A0ABV4SUZ0_9ACTN</name>
<organism evidence="7 8">
    <name type="scientific">Streptomyces aureus</name>
    <dbReference type="NCBI Taxonomy" id="193461"/>
    <lineage>
        <taxon>Bacteria</taxon>
        <taxon>Bacillati</taxon>
        <taxon>Actinomycetota</taxon>
        <taxon>Actinomycetes</taxon>
        <taxon>Kitasatosporales</taxon>
        <taxon>Streptomycetaceae</taxon>
        <taxon>Streptomyces</taxon>
    </lineage>
</organism>
<proteinExistence type="predicted"/>
<dbReference type="Gene3D" id="3.40.640.10">
    <property type="entry name" value="Type I PLP-dependent aspartate aminotransferase-like (Major domain)"/>
    <property type="match status" value="1"/>
</dbReference>
<dbReference type="CDD" id="cd00609">
    <property type="entry name" value="AAT_like"/>
    <property type="match status" value="1"/>
</dbReference>
<keyword evidence="5" id="KW-0663">Pyridoxal phosphate</keyword>
<dbReference type="SUPFAM" id="SSF53383">
    <property type="entry name" value="PLP-dependent transferases"/>
    <property type="match status" value="1"/>
</dbReference>
<comment type="subunit">
    <text evidence="2">Homodimer.</text>
</comment>
<keyword evidence="8" id="KW-1185">Reference proteome</keyword>
<sequence>MIRPRPWLDRITPYRPGRQALTAAGSMASNESPIGASPRVAAAVAKAMTGAHHYPDPLATDLRQRLAELHEVSVEHILVGNGSDELIFLLAWAYLAHGGQAVCADPAYRVDEISSQVVDARLTKIPLRNWTHDLQAMADVAADIAYVVNPHNPTGTTLGRQEIESFVARAQSRLVVIDEAYIDFTDDPAATSAIPLARKGKAAVLRTFSKVYGLAGLRIGYLVADPAIIHTLRTVRAPFSVGGLAQTAALAALEDHTHYQAVRRHTVQHRAALTDLFTSAGYDVVPSQANFVLVRTEDEDHLVARLAEHGVSVRPGSALGAPGTVRISVPSRPGMALVEQALATA</sequence>
<dbReference type="InterPro" id="IPR015422">
    <property type="entry name" value="PyrdxlP-dep_Trfase_small"/>
</dbReference>
<protein>
    <submittedName>
        <fullName evidence="7">Histidinol-phosphate transaminase</fullName>
        <ecNumber evidence="7">2.6.1.9</ecNumber>
    </submittedName>
</protein>
<dbReference type="EC" id="2.6.1.9" evidence="7"/>
<evidence type="ECO:0000256" key="3">
    <source>
        <dbReference type="ARBA" id="ARBA00022576"/>
    </source>
</evidence>
<dbReference type="RefSeq" id="WP_372566289.1">
    <property type="nucleotide sequence ID" value="NZ_JBGOSP010000035.1"/>
</dbReference>
<dbReference type="InterPro" id="IPR015424">
    <property type="entry name" value="PyrdxlP-dep_Trfase"/>
</dbReference>
<feature type="domain" description="Aminotransferase class I/classII large" evidence="6">
    <location>
        <begin position="27"/>
        <end position="331"/>
    </location>
</feature>
<evidence type="ECO:0000256" key="1">
    <source>
        <dbReference type="ARBA" id="ARBA00001933"/>
    </source>
</evidence>
<evidence type="ECO:0000256" key="5">
    <source>
        <dbReference type="ARBA" id="ARBA00022898"/>
    </source>
</evidence>
<evidence type="ECO:0000259" key="6">
    <source>
        <dbReference type="Pfam" id="PF00155"/>
    </source>
</evidence>
<evidence type="ECO:0000256" key="4">
    <source>
        <dbReference type="ARBA" id="ARBA00022679"/>
    </source>
</evidence>
<dbReference type="GO" id="GO:0004400">
    <property type="term" value="F:histidinol-phosphate transaminase activity"/>
    <property type="evidence" value="ECO:0007669"/>
    <property type="project" value="UniProtKB-EC"/>
</dbReference>
<reference evidence="7 8" key="1">
    <citation type="submission" date="2024-08" db="EMBL/GenBank/DDBJ databases">
        <title>Genome sequence of Streptomyces aureus CACIA-1.46HGO.</title>
        <authorList>
            <person name="Evangelista-Martinez Z."/>
        </authorList>
    </citation>
    <scope>NUCLEOTIDE SEQUENCE [LARGE SCALE GENOMIC DNA]</scope>
    <source>
        <strain evidence="7 8">CACIA-1.46HGO</strain>
    </source>
</reference>
<keyword evidence="3 7" id="KW-0032">Aminotransferase</keyword>
<dbReference type="Gene3D" id="3.90.1150.10">
    <property type="entry name" value="Aspartate Aminotransferase, domain 1"/>
    <property type="match status" value="1"/>
</dbReference>
<dbReference type="NCBIfam" id="TIGR01141">
    <property type="entry name" value="hisC"/>
    <property type="match status" value="1"/>
</dbReference>
<comment type="cofactor">
    <cofactor evidence="1">
        <name>pyridoxal 5'-phosphate</name>
        <dbReference type="ChEBI" id="CHEBI:597326"/>
    </cofactor>
</comment>
<evidence type="ECO:0000313" key="7">
    <source>
        <dbReference type="EMBL" id="MFA3842259.1"/>
    </source>
</evidence>
<evidence type="ECO:0000313" key="8">
    <source>
        <dbReference type="Proteomes" id="UP001571476"/>
    </source>
</evidence>